<evidence type="ECO:0000256" key="1">
    <source>
        <dbReference type="SAM" id="MobiDB-lite"/>
    </source>
</evidence>
<keyword evidence="2" id="KW-0812">Transmembrane</keyword>
<feature type="region of interest" description="Disordered" evidence="1">
    <location>
        <begin position="63"/>
        <end position="86"/>
    </location>
</feature>
<dbReference type="EMBL" id="JACBZM010000001">
    <property type="protein sequence ID" value="NYI45531.1"/>
    <property type="molecule type" value="Genomic_DNA"/>
</dbReference>
<feature type="region of interest" description="Disordered" evidence="1">
    <location>
        <begin position="230"/>
        <end position="252"/>
    </location>
</feature>
<protein>
    <recommendedName>
        <fullName evidence="5">WD40 repeat domain-containing protein</fullName>
    </recommendedName>
</protein>
<comment type="caution">
    <text evidence="3">The sequence shown here is derived from an EMBL/GenBank/DDBJ whole genome shotgun (WGS) entry which is preliminary data.</text>
</comment>
<feature type="transmembrane region" description="Helical" evidence="2">
    <location>
        <begin position="41"/>
        <end position="64"/>
    </location>
</feature>
<dbReference type="AlphaFoldDB" id="A0A7Y9ZIK1"/>
<dbReference type="RefSeq" id="WP_179649138.1">
    <property type="nucleotide sequence ID" value="NZ_JACBZM010000001.1"/>
</dbReference>
<reference evidence="3 4" key="1">
    <citation type="submission" date="2020-07" db="EMBL/GenBank/DDBJ databases">
        <title>Sequencing the genomes of 1000 actinobacteria strains.</title>
        <authorList>
            <person name="Klenk H.-P."/>
        </authorList>
    </citation>
    <scope>NUCLEOTIDE SEQUENCE [LARGE SCALE GENOMIC DNA]</scope>
    <source>
        <strain evidence="3 4">DSM 15131</strain>
    </source>
</reference>
<gene>
    <name evidence="3" type="ORF">BJ993_002611</name>
</gene>
<accession>A0A7Y9ZIK1</accession>
<evidence type="ECO:0000256" key="2">
    <source>
        <dbReference type="SAM" id="Phobius"/>
    </source>
</evidence>
<keyword evidence="2" id="KW-0472">Membrane</keyword>
<dbReference type="Proteomes" id="UP000562045">
    <property type="component" value="Unassembled WGS sequence"/>
</dbReference>
<keyword evidence="2" id="KW-1133">Transmembrane helix</keyword>
<dbReference type="SUPFAM" id="SSF101898">
    <property type="entry name" value="NHL repeat"/>
    <property type="match status" value="1"/>
</dbReference>
<name>A0A7Y9ZIK1_9ACTN</name>
<evidence type="ECO:0000313" key="3">
    <source>
        <dbReference type="EMBL" id="NYI45531.1"/>
    </source>
</evidence>
<sequence length="449" mass="47754">MVNELRDLMQQLVASPPEGDSDLGAVLAGGRSRVRRRRRGLATVVAAAATVAAVAGTALVAGGGDDADDQVANRTVPRPDGPVLHLGDATPAAEGTDYDVLASYTNEDLDAANGQYYDGVTDDGLILFRDGPHGVDNSFRLALLDPATGDKDWLPAHDLGSQPQPVALGRDRLVLVTWVTDQGEGMRAVAFDRGTRRWSDLTWPDLPESANAWSAKLGPDGRLYVGVPATVGSPPPGGWPTGKDGEADDSAAEGDTYDLWSVSLDDTADVRDERLRVGSFAFADDSLVWTARTNGTNDRIHVRDLATGEEQDFDPRSGERCNVLSFGVVDDKVVLSEYCGDYDDGRDDRVQVLTTAGEPVTTIQGNGLDGYVTGGLVKVTAYAGRTAGSYVYEPDSGRFVRVSDGVSSYALGGGPLPDGYLMWETPVGKASDPQEPIPGATQWLVRWRS</sequence>
<organism evidence="3 4">
    <name type="scientific">Nocardioides aromaticivorans</name>
    <dbReference type="NCBI Taxonomy" id="200618"/>
    <lineage>
        <taxon>Bacteria</taxon>
        <taxon>Bacillati</taxon>
        <taxon>Actinomycetota</taxon>
        <taxon>Actinomycetes</taxon>
        <taxon>Propionibacteriales</taxon>
        <taxon>Nocardioidaceae</taxon>
        <taxon>Nocardioides</taxon>
    </lineage>
</organism>
<proteinExistence type="predicted"/>
<evidence type="ECO:0000313" key="4">
    <source>
        <dbReference type="Proteomes" id="UP000562045"/>
    </source>
</evidence>
<evidence type="ECO:0008006" key="5">
    <source>
        <dbReference type="Google" id="ProtNLM"/>
    </source>
</evidence>